<dbReference type="EMBL" id="CP060822">
    <property type="protein sequence ID" value="QNP30158.1"/>
    <property type="molecule type" value="Genomic_DNA"/>
</dbReference>
<evidence type="ECO:0000256" key="6">
    <source>
        <dbReference type="ARBA" id="ARBA00023136"/>
    </source>
</evidence>
<dbReference type="AlphaFoldDB" id="A0A7H0F292"/>
<dbReference type="Pfam" id="PF00528">
    <property type="entry name" value="BPD_transp_1"/>
    <property type="match status" value="1"/>
</dbReference>
<dbReference type="KEGG" id="ccur:IAR63_03550"/>
<evidence type="ECO:0000256" key="3">
    <source>
        <dbReference type="ARBA" id="ARBA00022475"/>
    </source>
</evidence>
<feature type="transmembrane region" description="Helical" evidence="7">
    <location>
        <begin position="143"/>
        <end position="163"/>
    </location>
</feature>
<keyword evidence="3" id="KW-1003">Cell membrane</keyword>
<sequence>MNFPFSTIIKNKNSNQGLNLDFILNRCLPLTGVLLFFGLWWFIAVSGFVNPVLLPTPLATVQTLMEGLFGGSMFSDLATTVLRTFSAFFLATLFGIPLGVGLGSSEKIYRSLEFLIEFFRSTPASALIPLFILFFGISDFSKVVIAGFSAFLLIVFNSAYGVIHAKQSRILAARVMGANRWQIFKDVLLLESLPQTFIGLRSGISIALVIVIVSEMFIGSQQGLGKRIIDAQQILNVRDMYASILITGSLGYLLNMLFLSLEKRLIHWSGK</sequence>
<dbReference type="GO" id="GO:0055085">
    <property type="term" value="P:transmembrane transport"/>
    <property type="evidence" value="ECO:0007669"/>
    <property type="project" value="InterPro"/>
</dbReference>
<feature type="transmembrane region" description="Helical" evidence="7">
    <location>
        <begin position="198"/>
        <end position="220"/>
    </location>
</feature>
<dbReference type="SUPFAM" id="SSF161098">
    <property type="entry name" value="MetI-like"/>
    <property type="match status" value="1"/>
</dbReference>
<evidence type="ECO:0000259" key="8">
    <source>
        <dbReference type="PROSITE" id="PS50928"/>
    </source>
</evidence>
<keyword evidence="10" id="KW-1185">Reference proteome</keyword>
<feature type="transmembrane region" description="Helical" evidence="7">
    <location>
        <begin position="81"/>
        <end position="102"/>
    </location>
</feature>
<comment type="similarity">
    <text evidence="7">Belongs to the binding-protein-dependent transport system permease family.</text>
</comment>
<accession>A0A7H0F292</accession>
<proteinExistence type="inferred from homology"/>
<dbReference type="InterPro" id="IPR035906">
    <property type="entry name" value="MetI-like_sf"/>
</dbReference>
<dbReference type="InterPro" id="IPR000515">
    <property type="entry name" value="MetI-like"/>
</dbReference>
<keyword evidence="6 7" id="KW-0472">Membrane</keyword>
<feature type="transmembrane region" description="Helical" evidence="7">
    <location>
        <begin position="27"/>
        <end position="49"/>
    </location>
</feature>
<evidence type="ECO:0000256" key="2">
    <source>
        <dbReference type="ARBA" id="ARBA00022448"/>
    </source>
</evidence>
<comment type="subcellular location">
    <subcellularLocation>
        <location evidence="1 7">Cell membrane</location>
        <topology evidence="1 7">Multi-pass membrane protein</topology>
    </subcellularLocation>
</comment>
<evidence type="ECO:0000256" key="5">
    <source>
        <dbReference type="ARBA" id="ARBA00022989"/>
    </source>
</evidence>
<dbReference type="CDD" id="cd06261">
    <property type="entry name" value="TM_PBP2"/>
    <property type="match status" value="1"/>
</dbReference>
<evidence type="ECO:0000256" key="1">
    <source>
        <dbReference type="ARBA" id="ARBA00004651"/>
    </source>
</evidence>
<dbReference type="PANTHER" id="PTHR30151:SF0">
    <property type="entry name" value="ABC TRANSPORTER PERMEASE PROTEIN MJ0413-RELATED"/>
    <property type="match status" value="1"/>
</dbReference>
<keyword evidence="2 7" id="KW-0813">Transport</keyword>
<feature type="transmembrane region" description="Helical" evidence="7">
    <location>
        <begin position="114"/>
        <end position="137"/>
    </location>
</feature>
<dbReference type="GO" id="GO:0005886">
    <property type="term" value="C:plasma membrane"/>
    <property type="evidence" value="ECO:0007669"/>
    <property type="project" value="UniProtKB-SubCell"/>
</dbReference>
<dbReference type="PROSITE" id="PS50928">
    <property type="entry name" value="ABC_TM1"/>
    <property type="match status" value="1"/>
</dbReference>
<organism evidence="9 10">
    <name type="scientific">Cylindrospermopsis curvispora GIHE-G1</name>
    <dbReference type="NCBI Taxonomy" id="2666332"/>
    <lineage>
        <taxon>Bacteria</taxon>
        <taxon>Bacillati</taxon>
        <taxon>Cyanobacteriota</taxon>
        <taxon>Cyanophyceae</taxon>
        <taxon>Nostocales</taxon>
        <taxon>Aphanizomenonaceae</taxon>
        <taxon>Cylindrospermopsis</taxon>
    </lineage>
</organism>
<name>A0A7H0F292_9CYAN</name>
<evidence type="ECO:0000256" key="4">
    <source>
        <dbReference type="ARBA" id="ARBA00022692"/>
    </source>
</evidence>
<dbReference type="Gene3D" id="1.10.3720.10">
    <property type="entry name" value="MetI-like"/>
    <property type="match status" value="1"/>
</dbReference>
<keyword evidence="5 7" id="KW-1133">Transmembrane helix</keyword>
<keyword evidence="4 7" id="KW-0812">Transmembrane</keyword>
<evidence type="ECO:0000256" key="7">
    <source>
        <dbReference type="RuleBase" id="RU363032"/>
    </source>
</evidence>
<feature type="domain" description="ABC transmembrane type-1" evidence="8">
    <location>
        <begin position="77"/>
        <end position="262"/>
    </location>
</feature>
<protein>
    <submittedName>
        <fullName evidence="9">ABC transporter permease</fullName>
    </submittedName>
</protein>
<gene>
    <name evidence="9" type="ORF">IAR63_03550</name>
</gene>
<dbReference type="RefSeq" id="WP_187706612.1">
    <property type="nucleotide sequence ID" value="NZ_CP060822.1"/>
</dbReference>
<dbReference type="PANTHER" id="PTHR30151">
    <property type="entry name" value="ALKANE SULFONATE ABC TRANSPORTER-RELATED, MEMBRANE SUBUNIT"/>
    <property type="match status" value="1"/>
</dbReference>
<reference evidence="9 10" key="1">
    <citation type="submission" date="2020-08" db="EMBL/GenBank/DDBJ databases">
        <title>Complete genome sequence of Raphidiopsis curvispora isolated from drinking water reservoir in South Korea.</title>
        <authorList>
            <person name="Jeong J."/>
        </authorList>
    </citation>
    <scope>NUCLEOTIDE SEQUENCE [LARGE SCALE GENOMIC DNA]</scope>
    <source>
        <strain evidence="9 10">GIHE-G1</strain>
    </source>
</reference>
<dbReference type="Proteomes" id="UP000516013">
    <property type="component" value="Chromosome"/>
</dbReference>
<evidence type="ECO:0000313" key="9">
    <source>
        <dbReference type="EMBL" id="QNP30158.1"/>
    </source>
</evidence>
<evidence type="ECO:0000313" key="10">
    <source>
        <dbReference type="Proteomes" id="UP000516013"/>
    </source>
</evidence>
<feature type="transmembrane region" description="Helical" evidence="7">
    <location>
        <begin position="240"/>
        <end position="261"/>
    </location>
</feature>